<dbReference type="InterPro" id="IPR051103">
    <property type="entry name" value="Plant_metabolite_P450s"/>
</dbReference>
<keyword evidence="5 8" id="KW-0472">Membrane</keyword>
<keyword evidence="3 6" id="KW-0479">Metal-binding</keyword>
<dbReference type="GO" id="GO:0020037">
    <property type="term" value="F:heme binding"/>
    <property type="evidence" value="ECO:0007669"/>
    <property type="project" value="InterPro"/>
</dbReference>
<evidence type="ECO:0000256" key="7">
    <source>
        <dbReference type="RuleBase" id="RU000461"/>
    </source>
</evidence>
<comment type="caution">
    <text evidence="9">The sequence shown here is derived from an EMBL/GenBank/DDBJ whole genome shotgun (WGS) entry which is preliminary data.</text>
</comment>
<gene>
    <name evidence="9" type="ORF">KP509_24G062700</name>
</gene>
<feature type="binding site" description="axial binding residue" evidence="6">
    <location>
        <position position="443"/>
    </location>
    <ligand>
        <name>heme</name>
        <dbReference type="ChEBI" id="CHEBI:30413"/>
    </ligand>
    <ligandPart>
        <name>Fe</name>
        <dbReference type="ChEBI" id="CHEBI:18248"/>
    </ligandPart>
</feature>
<keyword evidence="2 8" id="KW-0812">Transmembrane</keyword>
<dbReference type="CDD" id="cd11075">
    <property type="entry name" value="CYP77_89"/>
    <property type="match status" value="1"/>
</dbReference>
<feature type="transmembrane region" description="Helical" evidence="8">
    <location>
        <begin position="12"/>
        <end position="32"/>
    </location>
</feature>
<evidence type="ECO:0000256" key="4">
    <source>
        <dbReference type="ARBA" id="ARBA00022989"/>
    </source>
</evidence>
<dbReference type="InterPro" id="IPR001128">
    <property type="entry name" value="Cyt_P450"/>
</dbReference>
<keyword evidence="6 7" id="KW-0349">Heme</keyword>
<keyword evidence="7" id="KW-0560">Oxidoreductase</keyword>
<dbReference type="PANTHER" id="PTHR24298">
    <property type="entry name" value="FLAVONOID 3'-MONOOXYGENASE-RELATED"/>
    <property type="match status" value="1"/>
</dbReference>
<proteinExistence type="inferred from homology"/>
<evidence type="ECO:0000256" key="6">
    <source>
        <dbReference type="PIRSR" id="PIRSR602401-1"/>
    </source>
</evidence>
<evidence type="ECO:0000256" key="5">
    <source>
        <dbReference type="ARBA" id="ARBA00023136"/>
    </source>
</evidence>
<dbReference type="PRINTS" id="PR00385">
    <property type="entry name" value="P450"/>
</dbReference>
<evidence type="ECO:0000256" key="2">
    <source>
        <dbReference type="ARBA" id="ARBA00022692"/>
    </source>
</evidence>
<keyword evidence="10" id="KW-1185">Reference proteome</keyword>
<protein>
    <recommendedName>
        <fullName evidence="11">Cytochrome P450</fullName>
    </recommendedName>
</protein>
<dbReference type="OMA" id="FELIAYM"/>
<evidence type="ECO:0000256" key="3">
    <source>
        <dbReference type="ARBA" id="ARBA00022723"/>
    </source>
</evidence>
<dbReference type="SUPFAM" id="SSF48264">
    <property type="entry name" value="Cytochrome P450"/>
    <property type="match status" value="1"/>
</dbReference>
<dbReference type="InterPro" id="IPR036396">
    <property type="entry name" value="Cyt_P450_sf"/>
</dbReference>
<name>A0A8T2RVE9_CERRI</name>
<dbReference type="InterPro" id="IPR017972">
    <property type="entry name" value="Cyt_P450_CS"/>
</dbReference>
<comment type="similarity">
    <text evidence="7">Belongs to the cytochrome P450 family.</text>
</comment>
<dbReference type="OrthoDB" id="1470350at2759"/>
<keyword evidence="6 7" id="KW-0408">Iron</keyword>
<dbReference type="GO" id="GO:0016709">
    <property type="term" value="F:oxidoreductase activity, acting on paired donors, with incorporation or reduction of molecular oxygen, NAD(P)H as one donor, and incorporation of one atom of oxygen"/>
    <property type="evidence" value="ECO:0007669"/>
    <property type="project" value="TreeGrafter"/>
</dbReference>
<dbReference type="InterPro" id="IPR002401">
    <property type="entry name" value="Cyt_P450_E_grp-I"/>
</dbReference>
<accession>A0A8T2RVE9</accession>
<dbReference type="PROSITE" id="PS00086">
    <property type="entry name" value="CYTOCHROME_P450"/>
    <property type="match status" value="1"/>
</dbReference>
<sequence length="501" mass="56057">MEPALSTATEGQAVVLSGIGLLLLSVLSLLVYRRKDKLHLPPRPFPPLPLLGDVLYLRNYRRTLSLDDLRQRLGPIFTLYVGNTPTIYITSAALAHEALVEKGAVFAARPQLATRSLFTSNFRTISSATYGHHWRMMRRNLVQEMMSLSKIRFFKPTRRKVVDDLLVCIDAGSRQNGGVISLYPYLRSAVYQLLLLMCFGFEFSQSEAQQISSLTDKIIKRAARSSLELFPFLRIFDVRARKYAFTLRAEEVQINASHIEKHKELANVGELVAGSYLETLLHMDAGIGLSTEDLVSLCTEFLIGGIDTTVTTLEWAMACLTADPRIQAKLYAEIHNVVGERHVEETDLPHLPYLQAIVKETLRLHPPVHFLLPHAVSEPCKLGGYDIPTDAIVQFHTTSISRDGNIWEEPLKFKPERFLVSDVDITGTKEVKMVPFGAGRRICPGLGLGSIHLELFIAHLVQKFSWASVQGSPLDLGEEQVSFTVRMKSPLRLLVQARGAC</sequence>
<dbReference type="EMBL" id="CM035429">
    <property type="protein sequence ID" value="KAH7300436.1"/>
    <property type="molecule type" value="Genomic_DNA"/>
</dbReference>
<evidence type="ECO:0000256" key="1">
    <source>
        <dbReference type="ARBA" id="ARBA00004167"/>
    </source>
</evidence>
<comment type="cofactor">
    <cofactor evidence="6">
        <name>heme</name>
        <dbReference type="ChEBI" id="CHEBI:30413"/>
    </cofactor>
</comment>
<dbReference type="Gene3D" id="1.10.630.10">
    <property type="entry name" value="Cytochrome P450"/>
    <property type="match status" value="1"/>
</dbReference>
<reference evidence="9" key="1">
    <citation type="submission" date="2021-08" db="EMBL/GenBank/DDBJ databases">
        <title>WGS assembly of Ceratopteris richardii.</title>
        <authorList>
            <person name="Marchant D.B."/>
            <person name="Chen G."/>
            <person name="Jenkins J."/>
            <person name="Shu S."/>
            <person name="Leebens-Mack J."/>
            <person name="Grimwood J."/>
            <person name="Schmutz J."/>
            <person name="Soltis P."/>
            <person name="Soltis D."/>
            <person name="Chen Z.-H."/>
        </authorList>
    </citation>
    <scope>NUCLEOTIDE SEQUENCE</scope>
    <source>
        <strain evidence="9">Whitten #5841</strain>
        <tissue evidence="9">Leaf</tissue>
    </source>
</reference>
<keyword evidence="7" id="KW-0503">Monooxygenase</keyword>
<dbReference type="PANTHER" id="PTHR24298:SF800">
    <property type="entry name" value="CYTOCHROME P450 89A2-RELATED"/>
    <property type="match status" value="1"/>
</dbReference>
<organism evidence="9 10">
    <name type="scientific">Ceratopteris richardii</name>
    <name type="common">Triangle waterfern</name>
    <dbReference type="NCBI Taxonomy" id="49495"/>
    <lineage>
        <taxon>Eukaryota</taxon>
        <taxon>Viridiplantae</taxon>
        <taxon>Streptophyta</taxon>
        <taxon>Embryophyta</taxon>
        <taxon>Tracheophyta</taxon>
        <taxon>Polypodiopsida</taxon>
        <taxon>Polypodiidae</taxon>
        <taxon>Polypodiales</taxon>
        <taxon>Pteridineae</taxon>
        <taxon>Pteridaceae</taxon>
        <taxon>Parkerioideae</taxon>
        <taxon>Ceratopteris</taxon>
    </lineage>
</organism>
<dbReference type="GO" id="GO:0016020">
    <property type="term" value="C:membrane"/>
    <property type="evidence" value="ECO:0007669"/>
    <property type="project" value="UniProtKB-SubCell"/>
</dbReference>
<evidence type="ECO:0000313" key="10">
    <source>
        <dbReference type="Proteomes" id="UP000825935"/>
    </source>
</evidence>
<dbReference type="Proteomes" id="UP000825935">
    <property type="component" value="Chromosome 24"/>
</dbReference>
<evidence type="ECO:0000256" key="8">
    <source>
        <dbReference type="SAM" id="Phobius"/>
    </source>
</evidence>
<evidence type="ECO:0000313" key="9">
    <source>
        <dbReference type="EMBL" id="KAH7300436.1"/>
    </source>
</evidence>
<dbReference type="AlphaFoldDB" id="A0A8T2RVE9"/>
<keyword evidence="4 8" id="KW-1133">Transmembrane helix</keyword>
<dbReference type="GO" id="GO:0005506">
    <property type="term" value="F:iron ion binding"/>
    <property type="evidence" value="ECO:0007669"/>
    <property type="project" value="InterPro"/>
</dbReference>
<evidence type="ECO:0008006" key="11">
    <source>
        <dbReference type="Google" id="ProtNLM"/>
    </source>
</evidence>
<dbReference type="Pfam" id="PF00067">
    <property type="entry name" value="p450"/>
    <property type="match status" value="1"/>
</dbReference>
<dbReference type="PRINTS" id="PR00463">
    <property type="entry name" value="EP450I"/>
</dbReference>
<comment type="subcellular location">
    <subcellularLocation>
        <location evidence="1">Membrane</location>
        <topology evidence="1">Single-pass membrane protein</topology>
    </subcellularLocation>
</comment>